<dbReference type="Proteomes" id="UP000177269">
    <property type="component" value="Unassembled WGS sequence"/>
</dbReference>
<reference evidence="1 2" key="1">
    <citation type="journal article" date="2016" name="Nat. Commun.">
        <title>Thousands of microbial genomes shed light on interconnected biogeochemical processes in an aquifer system.</title>
        <authorList>
            <person name="Anantharaman K."/>
            <person name="Brown C.T."/>
            <person name="Hug L.A."/>
            <person name="Sharon I."/>
            <person name="Castelle C.J."/>
            <person name="Probst A.J."/>
            <person name="Thomas B.C."/>
            <person name="Singh A."/>
            <person name="Wilkins M.J."/>
            <person name="Karaoz U."/>
            <person name="Brodie E.L."/>
            <person name="Williams K.H."/>
            <person name="Hubbard S.S."/>
            <person name="Banfield J.F."/>
        </authorList>
    </citation>
    <scope>NUCLEOTIDE SEQUENCE [LARGE SCALE GENOMIC DNA]</scope>
</reference>
<evidence type="ECO:0000313" key="1">
    <source>
        <dbReference type="EMBL" id="OHA41403.1"/>
    </source>
</evidence>
<proteinExistence type="predicted"/>
<accession>A0A1G2NZE7</accession>
<dbReference type="EMBL" id="MHSK01000034">
    <property type="protein sequence ID" value="OHA41403.1"/>
    <property type="molecule type" value="Genomic_DNA"/>
</dbReference>
<organism evidence="1 2">
    <name type="scientific">Candidatus Taylorbacteria bacterium RIFCSPLOWO2_12_FULL_43_20</name>
    <dbReference type="NCBI Taxonomy" id="1802332"/>
    <lineage>
        <taxon>Bacteria</taxon>
        <taxon>Candidatus Tayloriibacteriota</taxon>
    </lineage>
</organism>
<dbReference type="AlphaFoldDB" id="A0A1G2NZE7"/>
<name>A0A1G2NZE7_9BACT</name>
<protein>
    <submittedName>
        <fullName evidence="1">Uncharacterized protein</fullName>
    </submittedName>
</protein>
<evidence type="ECO:0000313" key="2">
    <source>
        <dbReference type="Proteomes" id="UP000177269"/>
    </source>
</evidence>
<comment type="caution">
    <text evidence="1">The sequence shown here is derived from an EMBL/GenBank/DDBJ whole genome shotgun (WGS) entry which is preliminary data.</text>
</comment>
<gene>
    <name evidence="1" type="ORF">A3G52_04400</name>
</gene>
<sequence length="61" mass="6652">MRINRALGLALVIIILQFLVPKIFTAGEEAVIKFFHTSETAFESIQAVVVTGADLPVPKVK</sequence>